<sequence length="209" mass="23160">MSFLQFAFYFFAMILIGAAARVVTVRNPVKAALYLVLAFFSAACIWITLEAEFLAIVLVLVYVGAVMVLFLFVVMMLDIDVARLREGFARYLPVGAVVAVVMVIELGVVLTSGRFSSASMPRPSGHGQDYSNTREVGLLLYTDYVYAFELAAILLLVAIVAAIVLTLRRRPTTLYQSPSRQVRVTKAERLRVVQMPSEPRDKENQGDPS</sequence>
<feature type="transmembrane region" description="Helical" evidence="1">
    <location>
        <begin position="6"/>
        <end position="24"/>
    </location>
</feature>
<feature type="transmembrane region" description="Helical" evidence="1">
    <location>
        <begin position="55"/>
        <end position="79"/>
    </location>
</feature>
<proteinExistence type="predicted"/>
<evidence type="ECO:0008006" key="3">
    <source>
        <dbReference type="Google" id="ProtNLM"/>
    </source>
</evidence>
<dbReference type="PANTHER" id="PTHR33269:SF17">
    <property type="entry name" value="NADH-UBIQUINONE OXIDOREDUCTASE CHAIN 6"/>
    <property type="match status" value="1"/>
</dbReference>
<gene>
    <name evidence="2" type="ORF">METZ01_LOCUS72484</name>
</gene>
<reference evidence="2" key="1">
    <citation type="submission" date="2018-05" db="EMBL/GenBank/DDBJ databases">
        <authorList>
            <person name="Lanie J.A."/>
            <person name="Ng W.-L."/>
            <person name="Kazmierczak K.M."/>
            <person name="Andrzejewski T.M."/>
            <person name="Davidsen T.M."/>
            <person name="Wayne K.J."/>
            <person name="Tettelin H."/>
            <person name="Glass J.I."/>
            <person name="Rusch D."/>
            <person name="Podicherti R."/>
            <person name="Tsui H.-C.T."/>
            <person name="Winkler M.E."/>
        </authorList>
    </citation>
    <scope>NUCLEOTIDE SEQUENCE</scope>
</reference>
<accession>A0A381TUG6</accession>
<keyword evidence="1" id="KW-1133">Transmembrane helix</keyword>
<name>A0A381TUG6_9ZZZZ</name>
<dbReference type="EMBL" id="UINC01005180">
    <property type="protein sequence ID" value="SVA19630.1"/>
    <property type="molecule type" value="Genomic_DNA"/>
</dbReference>
<dbReference type="GO" id="GO:0008137">
    <property type="term" value="F:NADH dehydrogenase (ubiquinone) activity"/>
    <property type="evidence" value="ECO:0007669"/>
    <property type="project" value="InterPro"/>
</dbReference>
<dbReference type="AlphaFoldDB" id="A0A381TUG6"/>
<organism evidence="2">
    <name type="scientific">marine metagenome</name>
    <dbReference type="NCBI Taxonomy" id="408172"/>
    <lineage>
        <taxon>unclassified sequences</taxon>
        <taxon>metagenomes</taxon>
        <taxon>ecological metagenomes</taxon>
    </lineage>
</organism>
<feature type="transmembrane region" description="Helical" evidence="1">
    <location>
        <begin position="144"/>
        <end position="167"/>
    </location>
</feature>
<feature type="transmembrane region" description="Helical" evidence="1">
    <location>
        <begin position="31"/>
        <end position="49"/>
    </location>
</feature>
<dbReference type="InterPro" id="IPR042106">
    <property type="entry name" value="Nuo/plastoQ_OxRdtase_6_NuoJ"/>
</dbReference>
<dbReference type="Gene3D" id="1.20.120.1200">
    <property type="entry name" value="NADH-ubiquinone/plastoquinone oxidoreductase chain 6, subunit NuoJ"/>
    <property type="match status" value="1"/>
</dbReference>
<feature type="transmembrane region" description="Helical" evidence="1">
    <location>
        <begin position="91"/>
        <end position="110"/>
    </location>
</feature>
<dbReference type="Pfam" id="PF00499">
    <property type="entry name" value="Oxidored_q3"/>
    <property type="match status" value="1"/>
</dbReference>
<dbReference type="InterPro" id="IPR001457">
    <property type="entry name" value="NADH_UbQ/plastoQ_OxRdtase_su6"/>
</dbReference>
<dbReference type="NCBIfam" id="NF005164">
    <property type="entry name" value="PRK06638.1-4"/>
    <property type="match status" value="1"/>
</dbReference>
<protein>
    <recommendedName>
        <fullName evidence="3">NADH-quinone oxidoreductase subunit J</fullName>
    </recommendedName>
</protein>
<evidence type="ECO:0000313" key="2">
    <source>
        <dbReference type="EMBL" id="SVA19630.1"/>
    </source>
</evidence>
<keyword evidence="1" id="KW-0472">Membrane</keyword>
<evidence type="ECO:0000256" key="1">
    <source>
        <dbReference type="SAM" id="Phobius"/>
    </source>
</evidence>
<keyword evidence="1" id="KW-0812">Transmembrane</keyword>
<dbReference type="PANTHER" id="PTHR33269">
    <property type="entry name" value="NADH-UBIQUINONE OXIDOREDUCTASE CHAIN 6"/>
    <property type="match status" value="1"/>
</dbReference>